<sequence>MKKKQAMLAGVLSVLVLGSTQLPYETSAEKNSNAGSFSAESPFVLPKEYEQVWIMNEKTDGDFLDFPGMNVLNETGDQAGRYLYRTHQLNHNAAVSVTDLSGREETKIIFQREDLEELDELVWTPWGTVLTAENISNAAHPDPNVPNAVHGLIYEINPADGSAKALPALGSLSHKGIQLDANGNVYLTDYDRKGTIYRFVPEQPGDLTSGQLYALRTVKKQKDKDITAEWVALDKEQVLKDARSAAAKLKAADYKFPGDMAIKENTLYVAITGEDRVLSISLDEMPIVHNFIQAGDITSKKDFHNPSYLTLDNEGNLWIAEDNEFADVWLAKFDDNNDGTADSVERFASLSDKNAVPTGLYFDPVGSFAPSDSQKLFLNIKNAKDGNDKTFVIRKKPNADLQPEPTRWMNAEMPDQGAADPIVSAHRGAPWLAPENTLDSYRYAFAYGADLVEVDVRETKDGKLVSFHDSTVDSKTDGTGRISDMTYDEVRALNAADNDQWLGSEYDPAQVASIEEILELAEQVGGGIEFDIKEISDPGKLANLAAQYDGVIERSIFNSSDIRIKQAQPEAKLIYNRNRYETPGMLYLLGSYYSVYGSRLDEYTPESIIAIHDAGGIVIPHSYDFGPELEGQTFLNGRAIGIDGAQTNQTDVILDVLDTPVVTSISVEGGTLTARLTNASNGMGIPLKPLIVEKGSERIELTTSVGGAIHLPEGWNDARISFAGDATAQPSTFDGSTL</sequence>
<dbReference type="Pfam" id="PF05787">
    <property type="entry name" value="PhoX"/>
    <property type="match status" value="1"/>
</dbReference>
<dbReference type="Gene3D" id="2.120.10.30">
    <property type="entry name" value="TolB, C-terminal domain"/>
    <property type="match status" value="1"/>
</dbReference>
<dbReference type="RefSeq" id="WP_258388991.1">
    <property type="nucleotide sequence ID" value="NZ_CP091430.1"/>
</dbReference>
<reference evidence="2" key="1">
    <citation type="submission" date="2022-01" db="EMBL/GenBank/DDBJ databases">
        <title>Paenibacillus spongiae sp. nov., isolated from marine sponge.</title>
        <authorList>
            <person name="Li Z."/>
            <person name="Zhang M."/>
        </authorList>
    </citation>
    <scope>NUCLEOTIDE SEQUENCE</scope>
    <source>
        <strain evidence="2">PHS-Z3</strain>
    </source>
</reference>
<proteinExistence type="predicted"/>
<feature type="domain" description="GP-PDE" evidence="1">
    <location>
        <begin position="421"/>
        <end position="657"/>
    </location>
</feature>
<dbReference type="SUPFAM" id="SSF63829">
    <property type="entry name" value="Calcium-dependent phosphotriesterase"/>
    <property type="match status" value="1"/>
</dbReference>
<dbReference type="Proteomes" id="UP001057877">
    <property type="component" value="Chromosome"/>
</dbReference>
<dbReference type="PROSITE" id="PS51704">
    <property type="entry name" value="GP_PDE"/>
    <property type="match status" value="1"/>
</dbReference>
<evidence type="ECO:0000259" key="1">
    <source>
        <dbReference type="PROSITE" id="PS51704"/>
    </source>
</evidence>
<dbReference type="Pfam" id="PF03009">
    <property type="entry name" value="GDPD"/>
    <property type="match status" value="1"/>
</dbReference>
<dbReference type="InterPro" id="IPR008557">
    <property type="entry name" value="PhoX"/>
</dbReference>
<dbReference type="InterPro" id="IPR011042">
    <property type="entry name" value="6-blade_b-propeller_TolB-like"/>
</dbReference>
<dbReference type="PANTHER" id="PTHR46211:SF1">
    <property type="entry name" value="GLYCEROPHOSPHODIESTER PHOSPHODIESTERASE, CYTOPLASMIC"/>
    <property type="match status" value="1"/>
</dbReference>
<gene>
    <name evidence="2" type="ORF">L1F29_14365</name>
</gene>
<protein>
    <submittedName>
        <fullName evidence="2">DUF839 domain-containing protein</fullName>
    </submittedName>
</protein>
<name>A0ABY5SKA0_9BACL</name>
<accession>A0ABY5SKA0</accession>
<dbReference type="InterPro" id="IPR017946">
    <property type="entry name" value="PLC-like_Pdiesterase_TIM-brl"/>
</dbReference>
<dbReference type="SUPFAM" id="SSF51695">
    <property type="entry name" value="PLC-like phosphodiesterases"/>
    <property type="match status" value="1"/>
</dbReference>
<evidence type="ECO:0000313" key="2">
    <source>
        <dbReference type="EMBL" id="UVI32940.1"/>
    </source>
</evidence>
<organism evidence="2 3">
    <name type="scientific">Paenibacillus spongiae</name>
    <dbReference type="NCBI Taxonomy" id="2909671"/>
    <lineage>
        <taxon>Bacteria</taxon>
        <taxon>Bacillati</taxon>
        <taxon>Bacillota</taxon>
        <taxon>Bacilli</taxon>
        <taxon>Bacillales</taxon>
        <taxon>Paenibacillaceae</taxon>
        <taxon>Paenibacillus</taxon>
    </lineage>
</organism>
<dbReference type="Gene3D" id="3.20.20.190">
    <property type="entry name" value="Phosphatidylinositol (PI) phosphodiesterase"/>
    <property type="match status" value="1"/>
</dbReference>
<dbReference type="PANTHER" id="PTHR46211">
    <property type="entry name" value="GLYCEROPHOSPHORYL DIESTER PHOSPHODIESTERASE"/>
    <property type="match status" value="1"/>
</dbReference>
<dbReference type="EMBL" id="CP091430">
    <property type="protein sequence ID" value="UVI32940.1"/>
    <property type="molecule type" value="Genomic_DNA"/>
</dbReference>
<keyword evidence="3" id="KW-1185">Reference proteome</keyword>
<dbReference type="CDD" id="cd08566">
    <property type="entry name" value="GDPD_AtGDE_like"/>
    <property type="match status" value="1"/>
</dbReference>
<evidence type="ECO:0000313" key="3">
    <source>
        <dbReference type="Proteomes" id="UP001057877"/>
    </source>
</evidence>
<dbReference type="InterPro" id="IPR030395">
    <property type="entry name" value="GP_PDE_dom"/>
</dbReference>